<dbReference type="AlphaFoldDB" id="A0A8S4GF26"/>
<evidence type="ECO:0000313" key="2">
    <source>
        <dbReference type="Proteomes" id="UP000653454"/>
    </source>
</evidence>
<dbReference type="InterPro" id="IPR012464">
    <property type="entry name" value="DUF1676"/>
</dbReference>
<sequence>MFVKVICLALTVAAVQSATTKDDFGFRSVMRIYEDCQRSDGVFPCLKKKAILFFDRAARMENIPLVDGIEVVKTSEAEVGVTSEKDLEAALPRNYQDKDGALTEMLWDRVAAFANSRTIQLSLPKITGQQLGQGVEEGRGKMKKMMGMMAMGMAMKMAAMIPLAIAALFVLAGKALIVAKIALLLSGIIALKKILGMKSGGGGGGHESHGWSSGGSSGGWDRRALNDVGSDMAYAAYKKS</sequence>
<proteinExistence type="predicted"/>
<dbReference type="Pfam" id="PF07898">
    <property type="entry name" value="DUF1676"/>
    <property type="match status" value="1"/>
</dbReference>
<dbReference type="KEGG" id="pxy:105391585"/>
<organism evidence="1 2">
    <name type="scientific">Plutella xylostella</name>
    <name type="common">Diamondback moth</name>
    <name type="synonym">Plutella maculipennis</name>
    <dbReference type="NCBI Taxonomy" id="51655"/>
    <lineage>
        <taxon>Eukaryota</taxon>
        <taxon>Metazoa</taxon>
        <taxon>Ecdysozoa</taxon>
        <taxon>Arthropoda</taxon>
        <taxon>Hexapoda</taxon>
        <taxon>Insecta</taxon>
        <taxon>Pterygota</taxon>
        <taxon>Neoptera</taxon>
        <taxon>Endopterygota</taxon>
        <taxon>Lepidoptera</taxon>
        <taxon>Glossata</taxon>
        <taxon>Ditrysia</taxon>
        <taxon>Yponomeutoidea</taxon>
        <taxon>Plutellidae</taxon>
        <taxon>Plutella</taxon>
    </lineage>
</organism>
<keyword evidence="2" id="KW-1185">Reference proteome</keyword>
<comment type="caution">
    <text evidence="1">The sequence shown here is derived from an EMBL/GenBank/DDBJ whole genome shotgun (WGS) entry which is preliminary data.</text>
</comment>
<protein>
    <submittedName>
        <fullName evidence="1">(diamondback moth) hypothetical protein</fullName>
    </submittedName>
</protein>
<dbReference type="Proteomes" id="UP000653454">
    <property type="component" value="Unassembled WGS sequence"/>
</dbReference>
<dbReference type="EMBL" id="CAJHNJ030000692">
    <property type="protein sequence ID" value="CAG9138539.1"/>
    <property type="molecule type" value="Genomic_DNA"/>
</dbReference>
<dbReference type="GO" id="GO:0016020">
    <property type="term" value="C:membrane"/>
    <property type="evidence" value="ECO:0007669"/>
    <property type="project" value="TreeGrafter"/>
</dbReference>
<accession>A0A8S4GF26</accession>
<dbReference type="PANTHER" id="PTHR21879">
    <property type="entry name" value="FI03362P-RELATED-RELATED"/>
    <property type="match status" value="1"/>
</dbReference>
<evidence type="ECO:0000313" key="1">
    <source>
        <dbReference type="EMBL" id="CAG9138539.1"/>
    </source>
</evidence>
<dbReference type="OrthoDB" id="6622274at2759"/>
<gene>
    <name evidence="1" type="ORF">PLXY2_LOCUS16791</name>
</gene>
<dbReference type="PANTHER" id="PTHR21879:SF12">
    <property type="entry name" value="OSIRIS 12"/>
    <property type="match status" value="1"/>
</dbReference>
<reference evidence="1" key="1">
    <citation type="submission" date="2020-11" db="EMBL/GenBank/DDBJ databases">
        <authorList>
            <person name="Whiteford S."/>
        </authorList>
    </citation>
    <scope>NUCLEOTIDE SEQUENCE</scope>
</reference>
<name>A0A8S4GF26_PLUXY</name>